<protein>
    <submittedName>
        <fullName evidence="2">Uncharacterized protein</fullName>
    </submittedName>
</protein>
<dbReference type="Proteomes" id="UP000792575">
    <property type="component" value="Genome"/>
</dbReference>
<feature type="transmembrane region" description="Helical" evidence="1">
    <location>
        <begin position="21"/>
        <end position="42"/>
    </location>
</feature>
<keyword evidence="1" id="KW-0812">Transmembrane</keyword>
<feature type="transmembrane region" description="Helical" evidence="1">
    <location>
        <begin position="90"/>
        <end position="110"/>
    </location>
</feature>
<dbReference type="GeneID" id="15614110"/>
<accession>A0A916KP40</accession>
<keyword evidence="1" id="KW-1133">Transmembrane helix</keyword>
<dbReference type="KEGG" id="vg:15614110"/>
<dbReference type="EMBL" id="HF679131">
    <property type="protein sequence ID" value="CCU55502.1"/>
    <property type="molecule type" value="Genomic_DNA"/>
</dbReference>
<keyword evidence="3" id="KW-1185">Reference proteome</keyword>
<name>A0A916KP40_9POXV</name>
<feature type="transmembrane region" description="Helical" evidence="1">
    <location>
        <begin position="54"/>
        <end position="78"/>
    </location>
</feature>
<gene>
    <name evidence="2" type="ORF">AHEV_181</name>
</gene>
<keyword evidence="1" id="KW-0472">Membrane</keyword>
<evidence type="ECO:0000256" key="1">
    <source>
        <dbReference type="SAM" id="Phobius"/>
    </source>
</evidence>
<sequence length="154" mass="18206">MYSDNISNCCNFIDLKLESLIVVYLNLILQIFIILASSLILLEIGNYGDHEAHILKFINIIVIFDTFIFICVIILLLIGIYTKNINYVKFYIIYSYLNLLVDIILFLSYIYNSTVYNNTMFYIINMFINAYFTIIIRSYCYDLIQDNPPIYDIF</sequence>
<reference evidence="2" key="1">
    <citation type="journal article" date="2013" name="J. Virol.">
        <title>New Insights into the Evolution of Entomopoxvirinae from the Complete Genome Sequences of Four Entomopoxviruses Infecting Adoxophyes honmai, Choristoneura biennis, Choristoneura rosaceana, and Mythimna separata.</title>
        <authorList>
            <person name="Theze J."/>
            <person name="Takatsuka J."/>
            <person name="Li Z."/>
            <person name="Gallais J."/>
            <person name="Doucet D."/>
            <person name="Arif B."/>
            <person name="Nakai M."/>
            <person name="Herniou E.A."/>
        </authorList>
    </citation>
    <scope>NUCLEOTIDE SEQUENCE</scope>
    <source>
        <strain evidence="2">Tokyo</strain>
    </source>
</reference>
<evidence type="ECO:0000313" key="3">
    <source>
        <dbReference type="Proteomes" id="UP000792575"/>
    </source>
</evidence>
<dbReference type="RefSeq" id="YP_008004004.1">
    <property type="nucleotide sequence ID" value="NC_021247.1"/>
</dbReference>
<proteinExistence type="predicted"/>
<feature type="transmembrane region" description="Helical" evidence="1">
    <location>
        <begin position="122"/>
        <end position="140"/>
    </location>
</feature>
<evidence type="ECO:0000313" key="2">
    <source>
        <dbReference type="EMBL" id="CCU55502.1"/>
    </source>
</evidence>
<organism evidence="2 3">
    <name type="scientific">Adoxophyes honmai entomopoxvirus 'L'</name>
    <dbReference type="NCBI Taxonomy" id="1293540"/>
    <lineage>
        <taxon>Viruses</taxon>
        <taxon>Varidnaviria</taxon>
        <taxon>Bamfordvirae</taxon>
        <taxon>Nucleocytoviricota</taxon>
        <taxon>Pokkesviricetes</taxon>
        <taxon>Chitovirales</taxon>
        <taxon>Poxviridae</taxon>
        <taxon>Entomopoxvirinae</taxon>
        <taxon>Betaentomopoxvirus</taxon>
        <taxon>Betaentomopoxvirus ahonmai</taxon>
    </lineage>
</organism>